<proteinExistence type="predicted"/>
<dbReference type="EMBL" id="JAPVEA010000009">
    <property type="protein sequence ID" value="KAJ5433260.1"/>
    <property type="molecule type" value="Genomic_DNA"/>
</dbReference>
<dbReference type="Proteomes" id="UP001213681">
    <property type="component" value="Unassembled WGS sequence"/>
</dbReference>
<accession>A0AAD6FYC4</accession>
<reference evidence="2" key="1">
    <citation type="submission" date="2022-12" db="EMBL/GenBank/DDBJ databases">
        <authorList>
            <person name="Petersen C."/>
        </authorList>
    </citation>
    <scope>NUCLEOTIDE SEQUENCE</scope>
    <source>
        <strain evidence="2">IBT 16125</strain>
    </source>
</reference>
<dbReference type="GeneID" id="81606041"/>
<feature type="transmembrane region" description="Helical" evidence="1">
    <location>
        <begin position="293"/>
        <end position="312"/>
    </location>
</feature>
<feature type="transmembrane region" description="Helical" evidence="1">
    <location>
        <begin position="192"/>
        <end position="213"/>
    </location>
</feature>
<comment type="caution">
    <text evidence="2">The sequence shown here is derived from an EMBL/GenBank/DDBJ whole genome shotgun (WGS) entry which is preliminary data.</text>
</comment>
<evidence type="ECO:0000313" key="3">
    <source>
        <dbReference type="Proteomes" id="UP001213681"/>
    </source>
</evidence>
<keyword evidence="1" id="KW-1133">Transmembrane helix</keyword>
<name>A0AAD6FYC4_9EURO</name>
<feature type="transmembrane region" description="Helical" evidence="1">
    <location>
        <begin position="233"/>
        <end position="254"/>
    </location>
</feature>
<dbReference type="AlphaFoldDB" id="A0AAD6FYC4"/>
<organism evidence="2 3">
    <name type="scientific">Penicillium daleae</name>
    <dbReference type="NCBI Taxonomy" id="63821"/>
    <lineage>
        <taxon>Eukaryota</taxon>
        <taxon>Fungi</taxon>
        <taxon>Dikarya</taxon>
        <taxon>Ascomycota</taxon>
        <taxon>Pezizomycotina</taxon>
        <taxon>Eurotiomycetes</taxon>
        <taxon>Eurotiomycetidae</taxon>
        <taxon>Eurotiales</taxon>
        <taxon>Aspergillaceae</taxon>
        <taxon>Penicillium</taxon>
    </lineage>
</organism>
<feature type="transmembrane region" description="Helical" evidence="1">
    <location>
        <begin position="51"/>
        <end position="69"/>
    </location>
</feature>
<sequence>MGSGLKAANLSLSSPDEVKWQVAFWAVIPLALGTMTQPVGRVFNMPPKYRFWLRSSPILCVGDILYFLIRVMTAYFRVPERSWRHLKEELAYRYRDEDWSKAPKEVEKAALGRWILILLGSIPCQTIKLMAMRGIPLTQTLAMMYFLSLVFGEGLNTTAEAIYRNYHAMHAARSPPYIHHPEFEFVKQSCHYVQAAIIWFVPIRILLFILLSISGEEDVWQYRDKWDLIDKLSISYIMGLTLVMVPIGSGRPFWKGLRVRLSYPTIFDAYRWLSETKFGRLFGIPKDSEEQRYLILFVFNFTLTGFGYAYIFDSMGTVNPPWVGIFG</sequence>
<gene>
    <name evidence="2" type="ORF">N7458_012416</name>
</gene>
<evidence type="ECO:0000256" key="1">
    <source>
        <dbReference type="SAM" id="Phobius"/>
    </source>
</evidence>
<feature type="transmembrane region" description="Helical" evidence="1">
    <location>
        <begin position="20"/>
        <end position="39"/>
    </location>
</feature>
<reference evidence="2" key="2">
    <citation type="journal article" date="2023" name="IMA Fungus">
        <title>Comparative genomic study of the Penicillium genus elucidates a diverse pangenome and 15 lateral gene transfer events.</title>
        <authorList>
            <person name="Petersen C."/>
            <person name="Sorensen T."/>
            <person name="Nielsen M.R."/>
            <person name="Sondergaard T.E."/>
            <person name="Sorensen J.L."/>
            <person name="Fitzpatrick D.A."/>
            <person name="Frisvad J.C."/>
            <person name="Nielsen K.L."/>
        </authorList>
    </citation>
    <scope>NUCLEOTIDE SEQUENCE</scope>
    <source>
        <strain evidence="2">IBT 16125</strain>
    </source>
</reference>
<keyword evidence="1" id="KW-0472">Membrane</keyword>
<keyword evidence="3" id="KW-1185">Reference proteome</keyword>
<protein>
    <submittedName>
        <fullName evidence="2">Uncharacterized protein</fullName>
    </submittedName>
</protein>
<dbReference type="RefSeq" id="XP_056760552.1">
    <property type="nucleotide sequence ID" value="XM_056915798.1"/>
</dbReference>
<evidence type="ECO:0000313" key="2">
    <source>
        <dbReference type="EMBL" id="KAJ5433260.1"/>
    </source>
</evidence>
<keyword evidence="1" id="KW-0812">Transmembrane</keyword>